<feature type="domain" description="Carboxylesterase type B" evidence="4">
    <location>
        <begin position="9"/>
        <end position="489"/>
    </location>
</feature>
<keyword evidence="6" id="KW-1185">Reference proteome</keyword>
<evidence type="ECO:0000256" key="3">
    <source>
        <dbReference type="RuleBase" id="RU361235"/>
    </source>
</evidence>
<evidence type="ECO:0000259" key="4">
    <source>
        <dbReference type="Pfam" id="PF00135"/>
    </source>
</evidence>
<comment type="caution">
    <text evidence="5">The sequence shown here is derived from an EMBL/GenBank/DDBJ whole genome shotgun (WGS) entry which is preliminary data.</text>
</comment>
<gene>
    <name evidence="5" type="ORF">B0J13DRAFT_589019</name>
</gene>
<dbReference type="Gene3D" id="3.40.50.1820">
    <property type="entry name" value="alpha/beta hydrolase"/>
    <property type="match status" value="1"/>
</dbReference>
<comment type="similarity">
    <text evidence="1 3">Belongs to the type-B carboxylesterase/lipase family.</text>
</comment>
<dbReference type="InterPro" id="IPR002018">
    <property type="entry name" value="CarbesteraseB"/>
</dbReference>
<dbReference type="InterPro" id="IPR050309">
    <property type="entry name" value="Type-B_Carboxylest/Lipase"/>
</dbReference>
<dbReference type="EC" id="3.1.1.-" evidence="3"/>
<dbReference type="GO" id="GO:0016787">
    <property type="term" value="F:hydrolase activity"/>
    <property type="evidence" value="ECO:0007669"/>
    <property type="project" value="UniProtKB-KW"/>
</dbReference>
<dbReference type="InterPro" id="IPR019826">
    <property type="entry name" value="Carboxylesterase_B_AS"/>
</dbReference>
<protein>
    <recommendedName>
        <fullName evidence="3">Carboxylic ester hydrolase</fullName>
        <ecNumber evidence="3">3.1.1.-</ecNumber>
    </recommendedName>
</protein>
<dbReference type="InterPro" id="IPR029058">
    <property type="entry name" value="AB_hydrolase_fold"/>
</dbReference>
<dbReference type="OrthoDB" id="408631at2759"/>
<keyword evidence="2 3" id="KW-0378">Hydrolase</keyword>
<dbReference type="SUPFAM" id="SSF53474">
    <property type="entry name" value="alpha/beta-Hydrolases"/>
    <property type="match status" value="1"/>
</dbReference>
<evidence type="ECO:0000313" key="6">
    <source>
        <dbReference type="Proteomes" id="UP000717696"/>
    </source>
</evidence>
<evidence type="ECO:0000256" key="2">
    <source>
        <dbReference type="ARBA" id="ARBA00022801"/>
    </source>
</evidence>
<dbReference type="Pfam" id="PF00135">
    <property type="entry name" value="COesterase"/>
    <property type="match status" value="1"/>
</dbReference>
<evidence type="ECO:0000313" key="5">
    <source>
        <dbReference type="EMBL" id="KAH7124906.1"/>
    </source>
</evidence>
<dbReference type="EMBL" id="JAGMUU010000024">
    <property type="protein sequence ID" value="KAH7124906.1"/>
    <property type="molecule type" value="Genomic_DNA"/>
</dbReference>
<proteinExistence type="inferred from homology"/>
<evidence type="ECO:0000256" key="1">
    <source>
        <dbReference type="ARBA" id="ARBA00005964"/>
    </source>
</evidence>
<reference evidence="5" key="1">
    <citation type="journal article" date="2021" name="Nat. Commun.">
        <title>Genetic determinants of endophytism in the Arabidopsis root mycobiome.</title>
        <authorList>
            <person name="Mesny F."/>
            <person name="Miyauchi S."/>
            <person name="Thiergart T."/>
            <person name="Pickel B."/>
            <person name="Atanasova L."/>
            <person name="Karlsson M."/>
            <person name="Huettel B."/>
            <person name="Barry K.W."/>
            <person name="Haridas S."/>
            <person name="Chen C."/>
            <person name="Bauer D."/>
            <person name="Andreopoulos W."/>
            <person name="Pangilinan J."/>
            <person name="LaButti K."/>
            <person name="Riley R."/>
            <person name="Lipzen A."/>
            <person name="Clum A."/>
            <person name="Drula E."/>
            <person name="Henrissat B."/>
            <person name="Kohler A."/>
            <person name="Grigoriev I.V."/>
            <person name="Martin F.M."/>
            <person name="Hacquard S."/>
        </authorList>
    </citation>
    <scope>NUCLEOTIDE SEQUENCE</scope>
    <source>
        <strain evidence="5">MPI-CAGE-AT-0021</strain>
    </source>
</reference>
<dbReference type="AlphaFoldDB" id="A0A9P9ILL0"/>
<dbReference type="PANTHER" id="PTHR11559">
    <property type="entry name" value="CARBOXYLESTERASE"/>
    <property type="match status" value="1"/>
</dbReference>
<sequence>MPKYDGTRNSRHYVDHFLGIPFAQPPLGDLRLQHPQPLNTTWDGQRNATEFGYACVGFGEDTEMASVNYTNESCLTLNIHRPAGYHETASLPIAVWIYGGGFVAGSAVNPRYNLTFMVDESRKIGKPIIGVNISYRLGPYGWLYSEDIVNAGLTNLGLRDQRMALHWIQDNIRGFGGDPTKVIIFGESAGSLSFGALLLPYKGRDDGLFRAAICESGPPRGLGIGNTKQDESEALYQNLTARASCDDAQDNIACLRFIPAEDFEYLASGKDTDTPTGYVFSKSFSLLYGPQVDGDILVSDPLEQLQNGEFVKVPFLIGDTSDKGTAFPGFGLNTEQDVVDILAPMGLNNATIQELLDYYPYNNEQDLVIQGHPGLFNETIVEAMVRHSNHPIFTYRWDTMFGGIADCYGVIHFSDAPFVFHSVDGTGYPGLLPPYLGQNPFRGMGEAYLDLADLAIRMWVAFTHDSDPNSYTQSGPVWLQYSLDNGTQLVFNAYNGTHVEGVFEKRSAATHYLMTQFYAP</sequence>
<name>A0A9P9ILL0_9HYPO</name>
<accession>A0A9P9ILL0</accession>
<organism evidence="5 6">
    <name type="scientific">Dactylonectria estremocensis</name>
    <dbReference type="NCBI Taxonomy" id="1079267"/>
    <lineage>
        <taxon>Eukaryota</taxon>
        <taxon>Fungi</taxon>
        <taxon>Dikarya</taxon>
        <taxon>Ascomycota</taxon>
        <taxon>Pezizomycotina</taxon>
        <taxon>Sordariomycetes</taxon>
        <taxon>Hypocreomycetidae</taxon>
        <taxon>Hypocreales</taxon>
        <taxon>Nectriaceae</taxon>
        <taxon>Dactylonectria</taxon>
    </lineage>
</organism>
<dbReference type="PROSITE" id="PS00122">
    <property type="entry name" value="CARBOXYLESTERASE_B_1"/>
    <property type="match status" value="1"/>
</dbReference>
<dbReference type="Proteomes" id="UP000717696">
    <property type="component" value="Unassembled WGS sequence"/>
</dbReference>